<dbReference type="Proteomes" id="UP001196413">
    <property type="component" value="Unassembled WGS sequence"/>
</dbReference>
<dbReference type="AlphaFoldDB" id="A0AAD5WL53"/>
<evidence type="ECO:0000256" key="1">
    <source>
        <dbReference type="SAM" id="Phobius"/>
    </source>
</evidence>
<keyword evidence="1" id="KW-0812">Transmembrane</keyword>
<comment type="caution">
    <text evidence="2">The sequence shown here is derived from an EMBL/GenBank/DDBJ whole genome shotgun (WGS) entry which is preliminary data.</text>
</comment>
<reference evidence="2" key="1">
    <citation type="submission" date="2021-06" db="EMBL/GenBank/DDBJ databases">
        <title>Parelaphostrongylus tenuis whole genome reference sequence.</title>
        <authorList>
            <person name="Garwood T.J."/>
            <person name="Larsen P.A."/>
            <person name="Fountain-Jones N.M."/>
            <person name="Garbe J.R."/>
            <person name="Macchietto M.G."/>
            <person name="Kania S.A."/>
            <person name="Gerhold R.W."/>
            <person name="Richards J.E."/>
            <person name="Wolf T.M."/>
        </authorList>
    </citation>
    <scope>NUCLEOTIDE SEQUENCE</scope>
    <source>
        <strain evidence="2">MNPRO001-30</strain>
        <tissue evidence="2">Meninges</tissue>
    </source>
</reference>
<dbReference type="EMBL" id="JAHQIW010007342">
    <property type="protein sequence ID" value="KAJ1373730.1"/>
    <property type="molecule type" value="Genomic_DNA"/>
</dbReference>
<sequence length="157" mass="17497">MYQNKRRKASAQHNLKRALEKYPLHCPNSIIDASMKVKASWYTEGFIHCGHIINLLTNMTRLSYDTFIISMLATMSTVFGCGVMPAGQISTRSFTVRGFTLPVAMAYSTDVVVRNKVPGIAESQERARAIVERLVSRTVFDTLETQGRNALLPDAAI</sequence>
<feature type="transmembrane region" description="Helical" evidence="1">
    <location>
        <begin position="67"/>
        <end position="87"/>
    </location>
</feature>
<keyword evidence="3" id="KW-1185">Reference proteome</keyword>
<organism evidence="2 3">
    <name type="scientific">Parelaphostrongylus tenuis</name>
    <name type="common">Meningeal worm</name>
    <dbReference type="NCBI Taxonomy" id="148309"/>
    <lineage>
        <taxon>Eukaryota</taxon>
        <taxon>Metazoa</taxon>
        <taxon>Ecdysozoa</taxon>
        <taxon>Nematoda</taxon>
        <taxon>Chromadorea</taxon>
        <taxon>Rhabditida</taxon>
        <taxon>Rhabditina</taxon>
        <taxon>Rhabditomorpha</taxon>
        <taxon>Strongyloidea</taxon>
        <taxon>Metastrongylidae</taxon>
        <taxon>Parelaphostrongylus</taxon>
    </lineage>
</organism>
<keyword evidence="1" id="KW-0472">Membrane</keyword>
<evidence type="ECO:0000313" key="3">
    <source>
        <dbReference type="Proteomes" id="UP001196413"/>
    </source>
</evidence>
<accession>A0AAD5WL53</accession>
<proteinExistence type="predicted"/>
<keyword evidence="1" id="KW-1133">Transmembrane helix</keyword>
<gene>
    <name evidence="2" type="ORF">KIN20_036222</name>
</gene>
<name>A0AAD5WL53_PARTN</name>
<evidence type="ECO:0000313" key="2">
    <source>
        <dbReference type="EMBL" id="KAJ1373730.1"/>
    </source>
</evidence>
<protein>
    <submittedName>
        <fullName evidence="2">Uncharacterized protein</fullName>
    </submittedName>
</protein>